<keyword evidence="3" id="KW-0863">Zinc-finger</keyword>
<keyword evidence="2" id="KW-0479">Metal-binding</keyword>
<dbReference type="Gene3D" id="3.30.40.10">
    <property type="entry name" value="Zinc/RING finger domain, C3HC4 (zinc finger)"/>
    <property type="match status" value="2"/>
</dbReference>
<accession>A0AAP0DQF8</accession>
<evidence type="ECO:0000256" key="4">
    <source>
        <dbReference type="ARBA" id="ARBA00022833"/>
    </source>
</evidence>
<sequence length="1035" mass="116982">MASSDEEGEIVPDCVTNYHFVNSHNVLISFSALPLHWSDHEDVIEAGDVSVAFLLGKSDGGLRSVYKEVIGWRLELSSAVPEVYMLSKGKTWINLQQPRKSYECIIQSVLIVARFLHFAKRNIQAARKEILSHLQKTLSSYDLVESLEKCLSAHLPLIRSVVARDKDLAKSQYLKEFLMEIENPGRRETVHEENQTTKESKFIVSDDDDENDDEPEELFDSVCAFCDNGGDILPCEGQCMRSFHPTVEAGVDTYCESLGFENAAQYEEVATFLCDNCKHQKHQCFVCGLLGSSDKSSSAEVFPCVSATCGHFYHPECVAKLLHPTDGTLASQLKSQIAAGKSFTCPIHKCHRCGEGENRDDPELQFAVCRRCPKAYHRICLPRKIAFKGSDDGTILQRAWDDLLPKRILMYCMKHTIIAGIGTPKRDHILFPSFVRKNNQECSRTEILSERRSNAFGTFRVIDTESMPKVVEKGECTTMYKKTSSSEDNKSILRNLEQPSTNSEDKKSIPRKLEQTSNIVQIKLPYREKRSASKPMKRMEATTPPKLDAELKIKISKLVMDCASSFDSEEYIKEKKRRCTHKIYSPQHGLDKTITMGKVEASVQAVKAALKKLEDGGSVEDAKAVCEPKILNQLIRWKKKLSVFLSPFLIGTRYTSFGRHFTKVDKLKEIVNRLHWYVEDGDTIVDFCCGSNDFSCLMKEKLDSTGKKCTFKNYDLITPKNTFNFEKRDWFKVPVGALPDGSGLVMGLNPPFGVQASLANKFIDHALKFNPKLLILIVPEETQRLDLKRSPYDLIWEERDMLSGKSFYIPGVVDKRDQPLDDWNINPPPLSLWSRPDWTASHIEVAKKHGHIEQMQTTPHQDDEKVVVNYLMEETHDCFRDFSNIMPHDLDITTILDGIPDEPDATQPNCENTYMASHTLDDVADMDLSSPVISSNNSRSEPIRLDPLCIQTGHPPGFSTPCYAHASDPYGPGIGIGYPQLGHYANYDYSCSTSNYVQPNYGHPNYGQPNYIQPDLTSEECIWPPGTIPPDHRYN</sequence>
<feature type="domain" description="Zinc finger PHD-type" evidence="7">
    <location>
        <begin position="222"/>
        <end position="278"/>
    </location>
</feature>
<feature type="compositionally biased region" description="Basic and acidic residues" evidence="6">
    <location>
        <begin position="187"/>
        <end position="201"/>
    </location>
</feature>
<dbReference type="InterPro" id="IPR022702">
    <property type="entry name" value="Cytosine_MeTrfase1_RFD"/>
</dbReference>
<feature type="region of interest" description="Disordered" evidence="6">
    <location>
        <begin position="187"/>
        <end position="214"/>
    </location>
</feature>
<feature type="domain" description="Zinc finger PHD-type" evidence="7">
    <location>
        <begin position="283"/>
        <end position="349"/>
    </location>
</feature>
<dbReference type="PANTHER" id="PTHR46235">
    <property type="entry name" value="PHD FINGER-CONTAINING PROTEIN DDB_G0268158"/>
    <property type="match status" value="1"/>
</dbReference>
<evidence type="ECO:0000313" key="8">
    <source>
        <dbReference type="EMBL" id="KAK9077390.1"/>
    </source>
</evidence>
<evidence type="ECO:0000256" key="6">
    <source>
        <dbReference type="SAM" id="MobiDB-lite"/>
    </source>
</evidence>
<keyword evidence="4" id="KW-0862">Zinc</keyword>
<keyword evidence="5" id="KW-0539">Nucleus</keyword>
<dbReference type="CDD" id="cd15565">
    <property type="entry name" value="PHD2_NSD"/>
    <property type="match status" value="1"/>
</dbReference>
<dbReference type="GO" id="GO:0008270">
    <property type="term" value="F:zinc ion binding"/>
    <property type="evidence" value="ECO:0007669"/>
    <property type="project" value="UniProtKB-KW"/>
</dbReference>
<proteinExistence type="predicted"/>
<dbReference type="Proteomes" id="UP001408789">
    <property type="component" value="Unassembled WGS sequence"/>
</dbReference>
<feature type="region of interest" description="Disordered" evidence="6">
    <location>
        <begin position="481"/>
        <end position="513"/>
    </location>
</feature>
<feature type="compositionally biased region" description="Basic and acidic residues" evidence="6">
    <location>
        <begin position="503"/>
        <end position="513"/>
    </location>
</feature>
<evidence type="ECO:0000256" key="1">
    <source>
        <dbReference type="ARBA" id="ARBA00004123"/>
    </source>
</evidence>
<evidence type="ECO:0000259" key="7">
    <source>
        <dbReference type="SMART" id="SM00249"/>
    </source>
</evidence>
<dbReference type="InterPro" id="IPR013083">
    <property type="entry name" value="Znf_RING/FYVE/PHD"/>
</dbReference>
<evidence type="ECO:0000313" key="9">
    <source>
        <dbReference type="Proteomes" id="UP001408789"/>
    </source>
</evidence>
<dbReference type="InterPro" id="IPR055198">
    <property type="entry name" value="NSD_PHD"/>
</dbReference>
<evidence type="ECO:0000256" key="2">
    <source>
        <dbReference type="ARBA" id="ARBA00022723"/>
    </source>
</evidence>
<dbReference type="InterPro" id="IPR058939">
    <property type="entry name" value="Mtase_EDM2"/>
</dbReference>
<comment type="caution">
    <text evidence="8">The sequence shown here is derived from an EMBL/GenBank/DDBJ whole genome shotgun (WGS) entry which is preliminary data.</text>
</comment>
<feature type="compositionally biased region" description="Acidic residues" evidence="6">
    <location>
        <begin position="205"/>
        <end position="214"/>
    </location>
</feature>
<reference evidence="8 9" key="1">
    <citation type="submission" date="2024-04" db="EMBL/GenBank/DDBJ databases">
        <title>The reference genome of an endangered Asteraceae, Deinandra increscens subsp. villosa, native to the Central Coast of California.</title>
        <authorList>
            <person name="Guilliams M."/>
            <person name="Hasenstab-Lehman K."/>
            <person name="Meyer R."/>
            <person name="Mcevoy S."/>
        </authorList>
    </citation>
    <scope>NUCLEOTIDE SEQUENCE [LARGE SCALE GENOMIC DNA]</scope>
    <source>
        <tissue evidence="8">Leaf</tissue>
    </source>
</reference>
<dbReference type="Pfam" id="PF26055">
    <property type="entry name" value="Mtase_EDM2"/>
    <property type="match status" value="1"/>
</dbReference>
<name>A0AAP0DQF8_9ASTR</name>
<dbReference type="AlphaFoldDB" id="A0AAP0DQF8"/>
<dbReference type="Pfam" id="PF12047">
    <property type="entry name" value="DNMT1-RFD"/>
    <property type="match status" value="1"/>
</dbReference>
<dbReference type="InterPro" id="IPR001965">
    <property type="entry name" value="Znf_PHD"/>
</dbReference>
<comment type="subcellular location">
    <subcellularLocation>
        <location evidence="1">Nucleus</location>
    </subcellularLocation>
</comment>
<dbReference type="EMBL" id="JBCNJP010000007">
    <property type="protein sequence ID" value="KAK9077390.1"/>
    <property type="molecule type" value="Genomic_DNA"/>
</dbReference>
<evidence type="ECO:0000256" key="3">
    <source>
        <dbReference type="ARBA" id="ARBA00022771"/>
    </source>
</evidence>
<dbReference type="Pfam" id="PF22908">
    <property type="entry name" value="PHD_NSD"/>
    <property type="match status" value="1"/>
</dbReference>
<evidence type="ECO:0000256" key="5">
    <source>
        <dbReference type="ARBA" id="ARBA00023242"/>
    </source>
</evidence>
<gene>
    <name evidence="8" type="ORF">SSX86_005727</name>
</gene>
<keyword evidence="9" id="KW-1185">Reference proteome</keyword>
<feature type="domain" description="Zinc finger PHD-type" evidence="7">
    <location>
        <begin position="350"/>
        <end position="416"/>
    </location>
</feature>
<dbReference type="PANTHER" id="PTHR46235:SF19">
    <property type="entry name" value="HISTONE-LYSINE N-METHYLTRANSFERASE CHROMATIN REGULATOR PHD FAMILY"/>
    <property type="match status" value="1"/>
</dbReference>
<dbReference type="CDD" id="cd15566">
    <property type="entry name" value="PHD3_NSD"/>
    <property type="match status" value="1"/>
</dbReference>
<protein>
    <recommendedName>
        <fullName evidence="7">Zinc finger PHD-type domain-containing protein</fullName>
    </recommendedName>
</protein>
<dbReference type="GO" id="GO:0005634">
    <property type="term" value="C:nucleus"/>
    <property type="evidence" value="ECO:0007669"/>
    <property type="project" value="UniProtKB-SubCell"/>
</dbReference>
<organism evidence="8 9">
    <name type="scientific">Deinandra increscens subsp. villosa</name>
    <dbReference type="NCBI Taxonomy" id="3103831"/>
    <lineage>
        <taxon>Eukaryota</taxon>
        <taxon>Viridiplantae</taxon>
        <taxon>Streptophyta</taxon>
        <taxon>Embryophyta</taxon>
        <taxon>Tracheophyta</taxon>
        <taxon>Spermatophyta</taxon>
        <taxon>Magnoliopsida</taxon>
        <taxon>eudicotyledons</taxon>
        <taxon>Gunneridae</taxon>
        <taxon>Pentapetalae</taxon>
        <taxon>asterids</taxon>
        <taxon>campanulids</taxon>
        <taxon>Asterales</taxon>
        <taxon>Asteraceae</taxon>
        <taxon>Asteroideae</taxon>
        <taxon>Heliantheae alliance</taxon>
        <taxon>Madieae</taxon>
        <taxon>Madiinae</taxon>
        <taxon>Deinandra</taxon>
    </lineage>
</organism>
<dbReference type="SMART" id="SM00249">
    <property type="entry name" value="PHD"/>
    <property type="match status" value="3"/>
</dbReference>